<accession>A0AAU9WX23</accession>
<feature type="domain" description="Tyr recombinase" evidence="3">
    <location>
        <begin position="185"/>
        <end position="281"/>
    </location>
</feature>
<comment type="caution">
    <text evidence="5">The sequence shown here is derived from an EMBL/GenBank/DDBJ whole genome shotgun (WGS) entry which is preliminary data.</text>
</comment>
<dbReference type="InterPro" id="IPR011010">
    <property type="entry name" value="DNA_brk_join_enz"/>
</dbReference>
<feature type="domain" description="QRICH1-like" evidence="4">
    <location>
        <begin position="55"/>
        <end position="150"/>
    </location>
</feature>
<evidence type="ECO:0008006" key="7">
    <source>
        <dbReference type="Google" id="ProtNLM"/>
    </source>
</evidence>
<evidence type="ECO:0000256" key="2">
    <source>
        <dbReference type="SAM" id="MobiDB-lite"/>
    </source>
</evidence>
<feature type="region of interest" description="Disordered" evidence="2">
    <location>
        <begin position="1"/>
        <end position="26"/>
    </location>
</feature>
<evidence type="ECO:0000313" key="5">
    <source>
        <dbReference type="EMBL" id="CAH3129260.1"/>
    </source>
</evidence>
<dbReference type="SUPFAM" id="SSF56349">
    <property type="entry name" value="DNA breaking-rejoining enzymes"/>
    <property type="match status" value="1"/>
</dbReference>
<keyword evidence="6" id="KW-1185">Reference proteome</keyword>
<dbReference type="InterPro" id="IPR052787">
    <property type="entry name" value="MAVS"/>
</dbReference>
<dbReference type="InterPro" id="IPR013762">
    <property type="entry name" value="Integrase-like_cat_sf"/>
</dbReference>
<dbReference type="AlphaFoldDB" id="A0AAU9WX23"/>
<keyword evidence="1" id="KW-0233">DNA recombination</keyword>
<dbReference type="Pfam" id="PF25561">
    <property type="entry name" value="QRICH1"/>
    <property type="match status" value="1"/>
</dbReference>
<dbReference type="InterPro" id="IPR002104">
    <property type="entry name" value="Integrase_catalytic"/>
</dbReference>
<dbReference type="Proteomes" id="UP001159428">
    <property type="component" value="Unassembled WGS sequence"/>
</dbReference>
<name>A0AAU9WX23_9CNID</name>
<evidence type="ECO:0000256" key="1">
    <source>
        <dbReference type="ARBA" id="ARBA00023172"/>
    </source>
</evidence>
<evidence type="ECO:0000313" key="6">
    <source>
        <dbReference type="Proteomes" id="UP001159428"/>
    </source>
</evidence>
<evidence type="ECO:0000259" key="3">
    <source>
        <dbReference type="Pfam" id="PF00589"/>
    </source>
</evidence>
<evidence type="ECO:0000259" key="4">
    <source>
        <dbReference type="Pfam" id="PF25561"/>
    </source>
</evidence>
<dbReference type="PANTHER" id="PTHR21446">
    <property type="entry name" value="DUF3504 DOMAIN-CONTAINING PROTEIN"/>
    <property type="match status" value="1"/>
</dbReference>
<dbReference type="InterPro" id="IPR057926">
    <property type="entry name" value="QRICH1_dom"/>
</dbReference>
<reference evidence="5 6" key="1">
    <citation type="submission" date="2022-05" db="EMBL/GenBank/DDBJ databases">
        <authorList>
            <consortium name="Genoscope - CEA"/>
            <person name="William W."/>
        </authorList>
    </citation>
    <scope>NUCLEOTIDE SEQUENCE [LARGE SCALE GENOMIC DNA]</scope>
</reference>
<dbReference type="GO" id="GO:0015074">
    <property type="term" value="P:DNA integration"/>
    <property type="evidence" value="ECO:0007669"/>
    <property type="project" value="InterPro"/>
</dbReference>
<gene>
    <name evidence="5" type="ORF">PMEA_00013741</name>
</gene>
<dbReference type="GO" id="GO:0003677">
    <property type="term" value="F:DNA binding"/>
    <property type="evidence" value="ECO:0007669"/>
    <property type="project" value="InterPro"/>
</dbReference>
<dbReference type="Pfam" id="PF00589">
    <property type="entry name" value="Phage_integrase"/>
    <property type="match status" value="1"/>
</dbReference>
<dbReference type="PANTHER" id="PTHR21446:SF12">
    <property type="entry name" value="POTASSIUM CHANNEL TETRAMERIZATION DOMAIN CONTAINING 1"/>
    <property type="match status" value="1"/>
</dbReference>
<dbReference type="GO" id="GO:0006310">
    <property type="term" value="P:DNA recombination"/>
    <property type="evidence" value="ECO:0007669"/>
    <property type="project" value="UniProtKB-KW"/>
</dbReference>
<sequence length="344" mass="39653">MEDSSEDESAIFITQSQRSENAAAVEEEQRFRKPITSVECEKFEESWVSDSSRRKWAWVLKVFDQWMVERNKAVNEMSYSGEPLINENLDEMSEEQLDFVLARFIAEVRKEDGQEYPGKTLYEMISSIQTFLRVKCKRNVTLIDKTGCKFRSLNSALNFQMKEKAGQGIGLVNLTSVERCPVELYKKYVSHVPKEISDNAFYLRALPKPKGDVWYYNKAMGRETLGNVVKNIMRRAGFEGHFTNHSLRRSCATRLYEGGVPEQVILETTGHRSCDGVREYKCTSSTFKRKARKILQGATPKRAEIDVKEKNEKVEKVLDENQSEDYNQSVVISTHSTKIVISYK</sequence>
<dbReference type="Gene3D" id="1.10.443.10">
    <property type="entry name" value="Intergrase catalytic core"/>
    <property type="match status" value="1"/>
</dbReference>
<protein>
    <recommendedName>
        <fullName evidence="7">DUF3504 domain-containing protein</fullName>
    </recommendedName>
</protein>
<proteinExistence type="predicted"/>
<organism evidence="5 6">
    <name type="scientific">Pocillopora meandrina</name>
    <dbReference type="NCBI Taxonomy" id="46732"/>
    <lineage>
        <taxon>Eukaryota</taxon>
        <taxon>Metazoa</taxon>
        <taxon>Cnidaria</taxon>
        <taxon>Anthozoa</taxon>
        <taxon>Hexacorallia</taxon>
        <taxon>Scleractinia</taxon>
        <taxon>Astrocoeniina</taxon>
        <taxon>Pocilloporidae</taxon>
        <taxon>Pocillopora</taxon>
    </lineage>
</organism>
<dbReference type="EMBL" id="CALNXJ010000024">
    <property type="protein sequence ID" value="CAH3129260.1"/>
    <property type="molecule type" value="Genomic_DNA"/>
</dbReference>